<comment type="caution">
    <text evidence="1">The sequence shown here is derived from an EMBL/GenBank/DDBJ whole genome shotgun (WGS) entry which is preliminary data.</text>
</comment>
<dbReference type="Proteomes" id="UP000253562">
    <property type="component" value="Unassembled WGS sequence"/>
</dbReference>
<dbReference type="AlphaFoldDB" id="A0A368KPZ7"/>
<dbReference type="EMBL" id="QPEX01000028">
    <property type="protein sequence ID" value="RCS47666.1"/>
    <property type="molecule type" value="Genomic_DNA"/>
</dbReference>
<sequence>MVAERKQLFPLGQVVATPDALAALEEANESAIPLLSRHQSGDWGDLCDEDRQLNDEAVENRSRILSSYVLEATGQKVWVITEADRSSTCVLLPENY</sequence>
<gene>
    <name evidence="1" type="ORF">DTL42_14195</name>
</gene>
<dbReference type="RefSeq" id="WP_114369393.1">
    <property type="nucleotide sequence ID" value="NZ_QPEX01000028.1"/>
</dbReference>
<accession>A0A368KPZ7</accession>
<reference evidence="1 2" key="1">
    <citation type="submission" date="2018-07" db="EMBL/GenBank/DDBJ databases">
        <title>Comparative genomes isolates from brazilian mangrove.</title>
        <authorList>
            <person name="De Araujo J.E."/>
            <person name="Taketani R.G."/>
            <person name="Silva M.C.P."/>
            <person name="Lourenco M.V."/>
            <person name="Oliveira V.M."/>
            <person name="Andreote F.D."/>
        </authorList>
    </citation>
    <scope>NUCLEOTIDE SEQUENCE [LARGE SCALE GENOMIC DNA]</scope>
    <source>
        <strain evidence="1 2">HEX PRIS-MGV</strain>
    </source>
</reference>
<evidence type="ECO:0008006" key="3">
    <source>
        <dbReference type="Google" id="ProtNLM"/>
    </source>
</evidence>
<dbReference type="OrthoDB" id="5522207at2"/>
<organism evidence="1 2">
    <name type="scientific">Bremerella cremea</name>
    <dbReference type="NCBI Taxonomy" id="1031537"/>
    <lineage>
        <taxon>Bacteria</taxon>
        <taxon>Pseudomonadati</taxon>
        <taxon>Planctomycetota</taxon>
        <taxon>Planctomycetia</taxon>
        <taxon>Pirellulales</taxon>
        <taxon>Pirellulaceae</taxon>
        <taxon>Bremerella</taxon>
    </lineage>
</organism>
<name>A0A368KPZ7_9BACT</name>
<evidence type="ECO:0000313" key="2">
    <source>
        <dbReference type="Proteomes" id="UP000253562"/>
    </source>
</evidence>
<evidence type="ECO:0000313" key="1">
    <source>
        <dbReference type="EMBL" id="RCS47666.1"/>
    </source>
</evidence>
<proteinExistence type="predicted"/>
<protein>
    <recommendedName>
        <fullName evidence="3">Type I restriction endonuclease subunit M</fullName>
    </recommendedName>
</protein>